<comment type="caution">
    <text evidence="1">The sequence shown here is derived from an EMBL/GenBank/DDBJ whole genome shotgun (WGS) entry which is preliminary data.</text>
</comment>
<gene>
    <name evidence="1" type="ORF">BpHYR1_029888</name>
</gene>
<reference evidence="1 2" key="1">
    <citation type="journal article" date="2018" name="Sci. Rep.">
        <title>Genomic signatures of local adaptation to the degree of environmental predictability in rotifers.</title>
        <authorList>
            <person name="Franch-Gras L."/>
            <person name="Hahn C."/>
            <person name="Garcia-Roger E.M."/>
            <person name="Carmona M.J."/>
            <person name="Serra M."/>
            <person name="Gomez A."/>
        </authorList>
    </citation>
    <scope>NUCLEOTIDE SEQUENCE [LARGE SCALE GENOMIC DNA]</scope>
    <source>
        <strain evidence="1">HYR1</strain>
    </source>
</reference>
<evidence type="ECO:0000313" key="2">
    <source>
        <dbReference type="Proteomes" id="UP000276133"/>
    </source>
</evidence>
<proteinExistence type="predicted"/>
<evidence type="ECO:0000313" key="1">
    <source>
        <dbReference type="EMBL" id="RMZ97475.1"/>
    </source>
</evidence>
<accession>A0A3M7PEE6</accession>
<keyword evidence="2" id="KW-1185">Reference proteome</keyword>
<protein>
    <submittedName>
        <fullName evidence="1">Uncharacterized protein</fullName>
    </submittedName>
</protein>
<dbReference type="AlphaFoldDB" id="A0A3M7PEE6"/>
<dbReference type="EMBL" id="REGN01011397">
    <property type="protein sequence ID" value="RMZ97475.1"/>
    <property type="molecule type" value="Genomic_DNA"/>
</dbReference>
<sequence length="84" mass="9950">MRKFYESEREKIVTADIYSVIRLNRLNRIIFGYTSTCAESNSRNSMDLKTLEIVLTELIIRDVFTSLDMKEICQFFKFGHPFNT</sequence>
<organism evidence="1 2">
    <name type="scientific">Brachionus plicatilis</name>
    <name type="common">Marine rotifer</name>
    <name type="synonym">Brachionus muelleri</name>
    <dbReference type="NCBI Taxonomy" id="10195"/>
    <lineage>
        <taxon>Eukaryota</taxon>
        <taxon>Metazoa</taxon>
        <taxon>Spiralia</taxon>
        <taxon>Gnathifera</taxon>
        <taxon>Rotifera</taxon>
        <taxon>Eurotatoria</taxon>
        <taxon>Monogononta</taxon>
        <taxon>Pseudotrocha</taxon>
        <taxon>Ploima</taxon>
        <taxon>Brachionidae</taxon>
        <taxon>Brachionus</taxon>
    </lineage>
</organism>
<dbReference type="Proteomes" id="UP000276133">
    <property type="component" value="Unassembled WGS sequence"/>
</dbReference>
<name>A0A3M7PEE6_BRAPC</name>